<evidence type="ECO:0000313" key="2">
    <source>
        <dbReference type="Proteomes" id="UP000078541"/>
    </source>
</evidence>
<sequence length="113" mass="13295">EVQEIWGEFGTRVRETMEKIEKERREGRGRMKRGIREGLMEKVEEMLREVRSRVRSGKWVEKEVLDGKGDKTEGCLASPVLFNILMANLEKEMSKVGRDKVRREEDIFAAVRR</sequence>
<evidence type="ECO:0008006" key="3">
    <source>
        <dbReference type="Google" id="ProtNLM"/>
    </source>
</evidence>
<proteinExistence type="predicted"/>
<dbReference type="Proteomes" id="UP000078541">
    <property type="component" value="Unassembled WGS sequence"/>
</dbReference>
<protein>
    <recommendedName>
        <fullName evidence="3">Reverse transcriptase domain-containing protein</fullName>
    </recommendedName>
</protein>
<name>A0A195FLR7_9HYME</name>
<keyword evidence="2" id="KW-1185">Reference proteome</keyword>
<evidence type="ECO:0000313" key="1">
    <source>
        <dbReference type="EMBL" id="KYN41363.1"/>
    </source>
</evidence>
<accession>A0A195FLR7</accession>
<dbReference type="EMBL" id="KQ981490">
    <property type="protein sequence ID" value="KYN41363.1"/>
    <property type="molecule type" value="Genomic_DNA"/>
</dbReference>
<gene>
    <name evidence="1" type="ORF">ALC56_04515</name>
</gene>
<feature type="non-terminal residue" evidence="1">
    <location>
        <position position="1"/>
    </location>
</feature>
<organism evidence="1 2">
    <name type="scientific">Trachymyrmex septentrionalis</name>
    <dbReference type="NCBI Taxonomy" id="34720"/>
    <lineage>
        <taxon>Eukaryota</taxon>
        <taxon>Metazoa</taxon>
        <taxon>Ecdysozoa</taxon>
        <taxon>Arthropoda</taxon>
        <taxon>Hexapoda</taxon>
        <taxon>Insecta</taxon>
        <taxon>Pterygota</taxon>
        <taxon>Neoptera</taxon>
        <taxon>Endopterygota</taxon>
        <taxon>Hymenoptera</taxon>
        <taxon>Apocrita</taxon>
        <taxon>Aculeata</taxon>
        <taxon>Formicoidea</taxon>
        <taxon>Formicidae</taxon>
        <taxon>Myrmicinae</taxon>
        <taxon>Trachymyrmex</taxon>
    </lineage>
</organism>
<reference evidence="1 2" key="1">
    <citation type="submission" date="2016-03" db="EMBL/GenBank/DDBJ databases">
        <title>Trachymyrmex septentrionalis WGS genome.</title>
        <authorList>
            <person name="Nygaard S."/>
            <person name="Hu H."/>
            <person name="Boomsma J."/>
            <person name="Zhang G."/>
        </authorList>
    </citation>
    <scope>NUCLEOTIDE SEQUENCE [LARGE SCALE GENOMIC DNA]</scope>
    <source>
        <strain evidence="1">Tsep2-gDNA-1</strain>
        <tissue evidence="1">Whole body</tissue>
    </source>
</reference>
<dbReference type="AlphaFoldDB" id="A0A195FLR7"/>